<feature type="compositionally biased region" description="Basic and acidic residues" evidence="1">
    <location>
        <begin position="14"/>
        <end position="29"/>
    </location>
</feature>
<dbReference type="EMBL" id="SFCI01000003">
    <property type="protein sequence ID" value="TFY83930.1"/>
    <property type="molecule type" value="Genomic_DNA"/>
</dbReference>
<feature type="region of interest" description="Disordered" evidence="1">
    <location>
        <begin position="1"/>
        <end position="29"/>
    </location>
</feature>
<dbReference type="AlphaFoldDB" id="A0A4Z0ABF3"/>
<accession>A0A4Z0ABF3</accession>
<dbReference type="Proteomes" id="UP000298061">
    <property type="component" value="Unassembled WGS sequence"/>
</dbReference>
<evidence type="ECO:0000313" key="2">
    <source>
        <dbReference type="EMBL" id="TFY83930.1"/>
    </source>
</evidence>
<proteinExistence type="predicted"/>
<organism evidence="2 3">
    <name type="scientific">Hericium alpestre</name>
    <dbReference type="NCBI Taxonomy" id="135208"/>
    <lineage>
        <taxon>Eukaryota</taxon>
        <taxon>Fungi</taxon>
        <taxon>Dikarya</taxon>
        <taxon>Basidiomycota</taxon>
        <taxon>Agaricomycotina</taxon>
        <taxon>Agaricomycetes</taxon>
        <taxon>Russulales</taxon>
        <taxon>Hericiaceae</taxon>
        <taxon>Hericium</taxon>
    </lineage>
</organism>
<comment type="caution">
    <text evidence="2">The sequence shown here is derived from an EMBL/GenBank/DDBJ whole genome shotgun (WGS) entry which is preliminary data.</text>
</comment>
<keyword evidence="3" id="KW-1185">Reference proteome</keyword>
<name>A0A4Z0ABF3_9AGAM</name>
<protein>
    <submittedName>
        <fullName evidence="2">Uncharacterized protein</fullName>
    </submittedName>
</protein>
<evidence type="ECO:0000256" key="1">
    <source>
        <dbReference type="SAM" id="MobiDB-lite"/>
    </source>
</evidence>
<sequence>MHTAAPCRRRRERGARLRELGQQREERDALSRECAALKRKRGVFDSAEDEHCGERPVKRLAGAGANVVPQRNASGLPAGLAALMAGPVPVDVLDMCESLTRRSGPADLMR</sequence>
<gene>
    <name evidence="2" type="ORF">EWM64_g80</name>
</gene>
<evidence type="ECO:0000313" key="3">
    <source>
        <dbReference type="Proteomes" id="UP000298061"/>
    </source>
</evidence>
<reference evidence="2 3" key="1">
    <citation type="submission" date="2019-02" db="EMBL/GenBank/DDBJ databases">
        <title>Genome sequencing of the rare red list fungi Hericium alpestre (H. flagellum).</title>
        <authorList>
            <person name="Buettner E."/>
            <person name="Kellner H."/>
        </authorList>
    </citation>
    <scope>NUCLEOTIDE SEQUENCE [LARGE SCALE GENOMIC DNA]</scope>
    <source>
        <strain evidence="2 3">DSM 108284</strain>
    </source>
</reference>